<dbReference type="HOGENOM" id="CLU_027424_0_0_10"/>
<evidence type="ECO:0000313" key="2">
    <source>
        <dbReference type="EMBL" id="EHQ27922.1"/>
    </source>
</evidence>
<evidence type="ECO:0000259" key="1">
    <source>
        <dbReference type="Pfam" id="PF01841"/>
    </source>
</evidence>
<dbReference type="Gene3D" id="2.60.120.1130">
    <property type="match status" value="1"/>
</dbReference>
<dbReference type="SUPFAM" id="SSF54001">
    <property type="entry name" value="Cysteine proteinases"/>
    <property type="match status" value="1"/>
</dbReference>
<evidence type="ECO:0000313" key="3">
    <source>
        <dbReference type="Proteomes" id="UP000002774"/>
    </source>
</evidence>
<name>H1Y2E2_9SPHI</name>
<keyword evidence="3" id="KW-1185">Reference proteome</keyword>
<dbReference type="InterPro" id="IPR038765">
    <property type="entry name" value="Papain-like_cys_pep_sf"/>
</dbReference>
<dbReference type="STRING" id="714943.Mucpa_3826"/>
<dbReference type="Pfam" id="PF01841">
    <property type="entry name" value="Transglut_core"/>
    <property type="match status" value="1"/>
</dbReference>
<organism evidence="2 3">
    <name type="scientific">Mucilaginibacter paludis DSM 18603</name>
    <dbReference type="NCBI Taxonomy" id="714943"/>
    <lineage>
        <taxon>Bacteria</taxon>
        <taxon>Pseudomonadati</taxon>
        <taxon>Bacteroidota</taxon>
        <taxon>Sphingobacteriia</taxon>
        <taxon>Sphingobacteriales</taxon>
        <taxon>Sphingobacteriaceae</taxon>
        <taxon>Mucilaginibacter</taxon>
    </lineage>
</organism>
<dbReference type="Gene3D" id="3.10.620.30">
    <property type="match status" value="1"/>
</dbReference>
<reference evidence="2" key="1">
    <citation type="submission" date="2011-09" db="EMBL/GenBank/DDBJ databases">
        <title>The permanent draft genome of Mucilaginibacter paludis DSM 18603.</title>
        <authorList>
            <consortium name="US DOE Joint Genome Institute (JGI-PGF)"/>
            <person name="Lucas S."/>
            <person name="Han J."/>
            <person name="Lapidus A."/>
            <person name="Bruce D."/>
            <person name="Goodwin L."/>
            <person name="Pitluck S."/>
            <person name="Peters L."/>
            <person name="Kyrpides N."/>
            <person name="Mavromatis K."/>
            <person name="Ivanova N."/>
            <person name="Mikhailova N."/>
            <person name="Held B."/>
            <person name="Detter J.C."/>
            <person name="Tapia R."/>
            <person name="Han C."/>
            <person name="Land M."/>
            <person name="Hauser L."/>
            <person name="Markowitz V."/>
            <person name="Cheng J.-F."/>
            <person name="Hugenholtz P."/>
            <person name="Woyke T."/>
            <person name="Wu D."/>
            <person name="Tindall B."/>
            <person name="Brambilla E."/>
            <person name="Klenk H.-P."/>
            <person name="Eisen J.A."/>
        </authorList>
    </citation>
    <scope>NUCLEOTIDE SEQUENCE [LARGE SCALE GENOMIC DNA]</scope>
    <source>
        <strain evidence="2">DSM 18603</strain>
    </source>
</reference>
<gene>
    <name evidence="2" type="ORF">Mucpa_3826</name>
</gene>
<feature type="domain" description="Transglutaminase-like" evidence="1">
    <location>
        <begin position="264"/>
        <end position="340"/>
    </location>
</feature>
<dbReference type="eggNOG" id="COG1305">
    <property type="taxonomic scope" value="Bacteria"/>
</dbReference>
<dbReference type="AlphaFoldDB" id="H1Y2E2"/>
<accession>H1Y2E2</accession>
<dbReference type="RefSeq" id="WP_008508569.1">
    <property type="nucleotide sequence ID" value="NZ_CM001403.1"/>
</dbReference>
<proteinExistence type="predicted"/>
<dbReference type="Gene3D" id="2.60.40.3140">
    <property type="match status" value="1"/>
</dbReference>
<protein>
    <submittedName>
        <fullName evidence="2">Transglutaminase domain-containing protein</fullName>
    </submittedName>
</protein>
<dbReference type="OrthoDB" id="8595007at2"/>
<dbReference type="EMBL" id="CM001403">
    <property type="protein sequence ID" value="EHQ27922.1"/>
    <property type="molecule type" value="Genomic_DNA"/>
</dbReference>
<sequence length="624" mass="71990">MFKLAFAVTTILFFGVLNVLGLPKDKNVTISSSNQSYEFVFNAKTQQVEIKQKLITNYYCNGFREVIPITEMYNDQVSIDDVDFNVDGRRDRTIKPEYTYYKIRDVFYSDERVCYFPLALEKKGATGKVTFEETVKDPKYFTSIFFPEHYKVLHKEVTIKIPRWMKVDIKELNFAGADITKTTRYDSHNDADVITFTINNLAAEEQEDNSPGPTYVLPHLLIQCKSSSANGNQVTYFNELKDQYAWYHLITKDMGNDKAVLKAKALEIVKDKTADMDKIKAVFYWMQKNIHYLAFENGMAGFKPEKADEVLRKNYGDCKGMAHLTKELLCALGYDARLCWIGTNHIAYDYSTPSLAVDNHMICALIFKGKTYFLDATETYNGFDEYAERIQGRQVLIENGDQYILTHVPATTFAQNLDSEKRRISIAGTDIQGIAEHVWKGEEKEYMLGNLNDMQKNKSGEALDKYLSNRNSDYVISNLITSDLNDIDRDLSISYTLSFKNGVSRFGKDYYVDMDQRKELNGWNIDTAQRSNDYWFDYKMNISRQTELTVPAGYRVTSLPPNLAIQNNNYEFTIQYSKQNDKVLYKKSIVLKNTRIAKSQFALWNNDIAKLTEAYNQQLVLTAQ</sequence>
<dbReference type="Proteomes" id="UP000002774">
    <property type="component" value="Chromosome"/>
</dbReference>
<dbReference type="InterPro" id="IPR002931">
    <property type="entry name" value="Transglutaminase-like"/>
</dbReference>